<keyword evidence="3" id="KW-1185">Reference proteome</keyword>
<feature type="non-terminal residue" evidence="2">
    <location>
        <position position="1"/>
    </location>
</feature>
<evidence type="ECO:0000256" key="1">
    <source>
        <dbReference type="SAM" id="MobiDB-lite"/>
    </source>
</evidence>
<feature type="compositionally biased region" description="Low complexity" evidence="1">
    <location>
        <begin position="190"/>
        <end position="210"/>
    </location>
</feature>
<dbReference type="Proteomes" id="UP000078237">
    <property type="component" value="Unassembled WGS sequence"/>
</dbReference>
<feature type="region of interest" description="Disordered" evidence="1">
    <location>
        <begin position="119"/>
        <end position="157"/>
    </location>
</feature>
<feature type="compositionally biased region" description="Low complexity" evidence="1">
    <location>
        <begin position="119"/>
        <end position="128"/>
    </location>
</feature>
<proteinExistence type="predicted"/>
<accession>A0A175W017</accession>
<dbReference type="AlphaFoldDB" id="A0A175W017"/>
<protein>
    <submittedName>
        <fullName evidence="2">Uncharacterized protein</fullName>
    </submittedName>
</protein>
<dbReference type="EMBL" id="LCTW02000202">
    <property type="protein sequence ID" value="KXX76600.1"/>
    <property type="molecule type" value="Genomic_DNA"/>
</dbReference>
<organism evidence="2 3">
    <name type="scientific">Madurella mycetomatis</name>
    <dbReference type="NCBI Taxonomy" id="100816"/>
    <lineage>
        <taxon>Eukaryota</taxon>
        <taxon>Fungi</taxon>
        <taxon>Dikarya</taxon>
        <taxon>Ascomycota</taxon>
        <taxon>Pezizomycotina</taxon>
        <taxon>Sordariomycetes</taxon>
        <taxon>Sordariomycetidae</taxon>
        <taxon>Sordariales</taxon>
        <taxon>Sordariales incertae sedis</taxon>
        <taxon>Madurella</taxon>
    </lineage>
</organism>
<evidence type="ECO:0000313" key="3">
    <source>
        <dbReference type="Proteomes" id="UP000078237"/>
    </source>
</evidence>
<feature type="compositionally biased region" description="Polar residues" evidence="1">
    <location>
        <begin position="129"/>
        <end position="155"/>
    </location>
</feature>
<comment type="caution">
    <text evidence="2">The sequence shown here is derived from an EMBL/GenBank/DDBJ whole genome shotgun (WGS) entry which is preliminary data.</text>
</comment>
<dbReference type="VEuPathDB" id="FungiDB:MMYC01_208434"/>
<feature type="region of interest" description="Disordered" evidence="1">
    <location>
        <begin position="190"/>
        <end position="246"/>
    </location>
</feature>
<sequence length="246" mass="25464">HPPIGNARRTQASSSVSIPLKSVNIIVPSTVASSPGATRLLLMAPAWPRTNSAVAHCASGSARENIANVCSGGGHPVTRISSCSNTAYVSPVINSTESVAQNEKSSMGAARPVERIHSAAPASPKSSPLRQTNNYPTNATVPTAETQTASPTSGVNLPPDALLVLRTRVDRSVASINVTVAVHHTVPAHHATYTANTDTRPATRPSAAANPPNPTSSIHPPGHDARYPSSRLDASHAARVESQAEE</sequence>
<name>A0A175W017_9PEZI</name>
<evidence type="ECO:0000313" key="2">
    <source>
        <dbReference type="EMBL" id="KXX76600.1"/>
    </source>
</evidence>
<gene>
    <name evidence="2" type="ORF">MMYC01_208434</name>
</gene>
<reference evidence="2 3" key="1">
    <citation type="journal article" date="2016" name="Genome Announc.">
        <title>Genome Sequence of Madurella mycetomatis mm55, Isolated from a Human Mycetoma Case in Sudan.</title>
        <authorList>
            <person name="Smit S."/>
            <person name="Derks M.F."/>
            <person name="Bervoets S."/>
            <person name="Fahal A."/>
            <person name="van Leeuwen W."/>
            <person name="van Belkum A."/>
            <person name="van de Sande W.W."/>
        </authorList>
    </citation>
    <scope>NUCLEOTIDE SEQUENCE [LARGE SCALE GENOMIC DNA]</scope>
    <source>
        <strain evidence="3">mm55</strain>
    </source>
</reference>